<gene>
    <name evidence="3" type="ORF">IO89_13820</name>
</gene>
<dbReference type="Proteomes" id="UP000028623">
    <property type="component" value="Unassembled WGS sequence"/>
</dbReference>
<dbReference type="InterPro" id="IPR026444">
    <property type="entry name" value="Secre_tail"/>
</dbReference>
<comment type="caution">
    <text evidence="3">The sequence shown here is derived from an EMBL/GenBank/DDBJ whole genome shotgun (WGS) entry which is preliminary data.</text>
</comment>
<evidence type="ECO:0000313" key="3">
    <source>
        <dbReference type="EMBL" id="KFC21270.1"/>
    </source>
</evidence>
<dbReference type="AlphaFoldDB" id="A0A085BFM5"/>
<dbReference type="Pfam" id="PF18962">
    <property type="entry name" value="Por_Secre_tail"/>
    <property type="match status" value="1"/>
</dbReference>
<organism evidence="3 4">
    <name type="scientific">Epilithonimonas lactis</name>
    <dbReference type="NCBI Taxonomy" id="421072"/>
    <lineage>
        <taxon>Bacteria</taxon>
        <taxon>Pseudomonadati</taxon>
        <taxon>Bacteroidota</taxon>
        <taxon>Flavobacteriia</taxon>
        <taxon>Flavobacteriales</taxon>
        <taxon>Weeksellaceae</taxon>
        <taxon>Chryseobacterium group</taxon>
        <taxon>Epilithonimonas</taxon>
    </lineage>
</organism>
<evidence type="ECO:0000256" key="1">
    <source>
        <dbReference type="ARBA" id="ARBA00022729"/>
    </source>
</evidence>
<dbReference type="eggNOG" id="ENOG502ZBDV">
    <property type="taxonomic scope" value="Bacteria"/>
</dbReference>
<dbReference type="NCBIfam" id="TIGR04183">
    <property type="entry name" value="Por_Secre_tail"/>
    <property type="match status" value="1"/>
</dbReference>
<accession>A0A085BFM5</accession>
<proteinExistence type="predicted"/>
<feature type="domain" description="Secretion system C-terminal sorting" evidence="2">
    <location>
        <begin position="1094"/>
        <end position="1154"/>
    </location>
</feature>
<keyword evidence="1" id="KW-0732">Signal</keyword>
<name>A0A085BFM5_9FLAO</name>
<protein>
    <recommendedName>
        <fullName evidence="2">Secretion system C-terminal sorting domain-containing protein</fullName>
    </recommendedName>
</protein>
<keyword evidence="4" id="KW-1185">Reference proteome</keyword>
<dbReference type="EMBL" id="JPLY01000004">
    <property type="protein sequence ID" value="KFC21270.1"/>
    <property type="molecule type" value="Genomic_DNA"/>
</dbReference>
<reference evidence="3 4" key="1">
    <citation type="submission" date="2014-07" db="EMBL/GenBank/DDBJ databases">
        <title>Epilithonimonas lactis LMG 22401 Genome.</title>
        <authorList>
            <person name="Pipes S.E."/>
            <person name="Stropko S.J."/>
        </authorList>
    </citation>
    <scope>NUCLEOTIDE SEQUENCE [LARGE SCALE GENOMIC DNA]</scope>
    <source>
        <strain evidence="3 4">LMG 24401</strain>
    </source>
</reference>
<evidence type="ECO:0000313" key="4">
    <source>
        <dbReference type="Proteomes" id="UP000028623"/>
    </source>
</evidence>
<sequence>MSFAVSIRANSSSPTDTHNLMRTVWGKIIGHKNPNIEKSIDHLGNFDTLKLKSNQQLRSDLTVNIGQKKTIEDWTKAPNSYIFTGKDDEGNDADGLYIPVKKAYKMWQNDQLMGNSAIPTGTVTADVYWEDVPGLIKSGESYSLAINGSGEDATIEVPINKIKKGNAVIAFKVDGIIYWSWHVWVTDDPTNGPTYKSFDALKRRKNDGTVELIPESDWKWMDRNLGATGSSITSGNWIKNGGLLYQWGRKDPMPPLQYKGNDFYEVSGSVGRVRHPGFIDHTNTVVSQKFNTFYKYVKLSEATVQNNLRLSVKNPLSLLYVNKEDNSGQAYYKILNTNTDNLNWAVNWFGDIPGSNPAKLSELNLWSDNSMGLVTGPNYNDDSNAAPYRNKSPYDPCPNGWRIPSMLIANLGDDRRLDFSPYGIKNDIKLNQLDFIPNAPGSTTGTYLHIIKPNDNNTANYLKGFKVYSNFGVDMTNVGGYYMGMFPGTGAILRKYHGGNYTDQHHTGLWTSTMLKFADNDQAPSISAGLLSLIPDKGQSSIPDPSLPNVSGQFYYNPLSGGITSDAAGCRCIKDPLHIVNDYNFPTQFMYEDSYTIGVNNPNSYNVVKATTETEISIPISKAFSVQSQLLGNKEILLPSNFNDLKVNILWSDRNGLISKVSLSNPNPGSLADISHTNILVKVAANQSGNALVTLHNGSTSNPVYWSWHIWVSNTPLTSVNYNTELPVAEAPNYVNYIKQGFVLKTEIMDRNLGAQDQFPAVVGTPNASDLAKIRASGGLHYQWGRKDPIPPFFNIGQGTYNILLGSVAADGSVTYPTQVTPAAYNTNYVVESNVYRDPSNANVLAADKISDKIAKVLAYSVAKPLVFMKPSSKQIYKGGQTTGTDWISTEANMAGDRWGRGENKSPFDPCPEGWKIPDVTSTYLANTNYGYTPFYKKAVNESAYGSVTDTFLGRVFNYSGHWAFIYDNTAYKIGNYPIAGVRGMRPVSINPNSTINSTVDIGFYKIWMAGLSGGYGRPITMAANVSSRLTQTYEDDADPYFGASCRCVKIKIGDNGNEQGAIPKLPVTADGNGPPDTLTAQDVSDMANNKLIIFPNPVKNLLSLDAKDNKEYHYQIYNMAGQLIKNGKFNNKQTDLSDLSTGNYLIRINNSEHIIKIIKQ</sequence>
<evidence type="ECO:0000259" key="2">
    <source>
        <dbReference type="Pfam" id="PF18962"/>
    </source>
</evidence>
<dbReference type="STRING" id="421072.SAMN04488097_0665"/>